<dbReference type="InterPro" id="IPR006490">
    <property type="entry name" value="Maj_tail_phi13"/>
</dbReference>
<dbReference type="STRING" id="1121105.GCA_000421665_01320"/>
<comment type="caution">
    <text evidence="1">The sequence shown here is derived from an EMBL/GenBank/DDBJ whole genome shotgun (WGS) entry which is preliminary data.</text>
</comment>
<accession>A0A3D4S599</accession>
<reference evidence="1 2" key="1">
    <citation type="journal article" date="2018" name="Nat. Biotechnol.">
        <title>A standardized bacterial taxonomy based on genome phylogeny substantially revises the tree of life.</title>
        <authorList>
            <person name="Parks D.H."/>
            <person name="Chuvochina M."/>
            <person name="Waite D.W."/>
            <person name="Rinke C."/>
            <person name="Skarshewski A."/>
            <person name="Chaumeil P.A."/>
            <person name="Hugenholtz P."/>
        </authorList>
    </citation>
    <scope>NUCLEOTIDE SEQUENCE [LARGE SCALE GENOMIC DNA]</scope>
    <source>
        <strain evidence="1">UBA11306</strain>
    </source>
</reference>
<dbReference type="EMBL" id="DQHO01000003">
    <property type="protein sequence ID" value="HCS93131.1"/>
    <property type="molecule type" value="Genomic_DNA"/>
</dbReference>
<evidence type="ECO:0000313" key="1">
    <source>
        <dbReference type="EMBL" id="HCS93131.1"/>
    </source>
</evidence>
<gene>
    <name evidence="1" type="ORF">DIW15_00280</name>
</gene>
<name>A0A3D4S599_9ENTE</name>
<sequence>MKLQFEGEKIMANKENKVVYGLKNAHYAKLSFDETGAPVYATPVAMKGAVELSLEPESNDIQFSADDDASFFAESENQGYSGTLTLANLSYAFRADILGELDDDTDGTITEIADAKMSPFALLFQFDGDVNKTRHLVYYCIPSRAKLGSKTGKDIEGVEMTFKAKQLDLGESKLVKTQTTTEQSAKYLDWFTQVYVKGQTPAEG</sequence>
<proteinExistence type="predicted"/>
<dbReference type="NCBIfam" id="TIGR01603">
    <property type="entry name" value="maj_tail_phi13"/>
    <property type="match status" value="1"/>
</dbReference>
<protein>
    <submittedName>
        <fullName evidence="1">Phage tail protein</fullName>
    </submittedName>
</protein>
<evidence type="ECO:0000313" key="2">
    <source>
        <dbReference type="Proteomes" id="UP000262195"/>
    </source>
</evidence>
<dbReference type="AlphaFoldDB" id="A0A3D4S599"/>
<organism evidence="1 2">
    <name type="scientific">Bavariicoccus seileri</name>
    <dbReference type="NCBI Taxonomy" id="549685"/>
    <lineage>
        <taxon>Bacteria</taxon>
        <taxon>Bacillati</taxon>
        <taxon>Bacillota</taxon>
        <taxon>Bacilli</taxon>
        <taxon>Lactobacillales</taxon>
        <taxon>Enterococcaceae</taxon>
        <taxon>Bavariicoccus</taxon>
    </lineage>
</organism>
<dbReference type="Proteomes" id="UP000262195">
    <property type="component" value="Unassembled WGS sequence"/>
</dbReference>